<evidence type="ECO:0000313" key="1">
    <source>
        <dbReference type="EMBL" id="MFK7004827.1"/>
    </source>
</evidence>
<dbReference type="EMBL" id="JAZHOJ010000049">
    <property type="protein sequence ID" value="MFK7004827.1"/>
    <property type="molecule type" value="Genomic_DNA"/>
</dbReference>
<dbReference type="Gene3D" id="2.180.10.10">
    <property type="entry name" value="RHS repeat-associated core"/>
    <property type="match status" value="1"/>
</dbReference>
<organism evidence="1 2">
    <name type="scientific">Flavobacterium covae</name>
    <dbReference type="NCBI Taxonomy" id="2906076"/>
    <lineage>
        <taxon>Bacteria</taxon>
        <taxon>Pseudomonadati</taxon>
        <taxon>Bacteroidota</taxon>
        <taxon>Flavobacteriia</taxon>
        <taxon>Flavobacteriales</taxon>
        <taxon>Flavobacteriaceae</taxon>
        <taxon>Flavobacterium</taxon>
    </lineage>
</organism>
<feature type="non-terminal residue" evidence="1">
    <location>
        <position position="1"/>
    </location>
</feature>
<proteinExistence type="predicted"/>
<dbReference type="NCBIfam" id="TIGR03696">
    <property type="entry name" value="Rhs_assc_core"/>
    <property type="match status" value="1"/>
</dbReference>
<comment type="caution">
    <text evidence="1">The sequence shown here is derived from an EMBL/GenBank/DDBJ whole genome shotgun (WGS) entry which is preliminary data.</text>
</comment>
<evidence type="ECO:0000313" key="2">
    <source>
        <dbReference type="Proteomes" id="UP001621713"/>
    </source>
</evidence>
<dbReference type="InterPro" id="IPR022385">
    <property type="entry name" value="Rhs_assc_core"/>
</dbReference>
<keyword evidence="2" id="KW-1185">Reference proteome</keyword>
<dbReference type="RefSeq" id="WP_405345734.1">
    <property type="nucleotide sequence ID" value="NZ_JAZHOJ010000049.1"/>
</dbReference>
<accession>A0ABW8PJP4</accession>
<dbReference type="Proteomes" id="UP001621713">
    <property type="component" value="Unassembled WGS sequence"/>
</dbReference>
<protein>
    <submittedName>
        <fullName evidence="1">RHS repeat-associated core domain-containing protein</fullName>
    </submittedName>
</protein>
<dbReference type="PRINTS" id="PR00394">
    <property type="entry name" value="RHSPROTEIN"/>
</dbReference>
<gene>
    <name evidence="1" type="ORF">V3467_13380</name>
</gene>
<reference evidence="1 2" key="1">
    <citation type="submission" date="2024-02" db="EMBL/GenBank/DDBJ databases">
        <title>Comparative Genomic Analysis of Flavobacterium Species Causing Columnaris Disease of Freshwater Fish in Thailand: Insights into Virulence and Resistance Mechanisms.</title>
        <authorList>
            <person name="Nguyen D."/>
            <person name="Chokmangmeepisarn P."/>
            <person name="Khianchaikhan K."/>
            <person name="Morishita M."/>
            <person name="Bunnoy A."/>
            <person name="Rodkhum C."/>
        </authorList>
    </citation>
    <scope>NUCLEOTIDE SEQUENCE [LARGE SCALE GENOMIC DNA]</scope>
    <source>
        <strain evidence="1 2">PCBSB2203</strain>
    </source>
</reference>
<name>A0ABW8PJP4_9FLAO</name>
<sequence>YQGQYYDHDIELAYNRFRYYNPETGTCISQDPVSVLGGFRLYSYVHDLNTFVDVLGLMPLSNPIHQGHHMVPHQAATDLAVKPFNSQTGVPSMYFDDTQFTGSEHSAMHGYNGIGTNTKPLVKADQIKAKGLTNDQWLKSLENHYNNPALANVKGDLHIIAADGTKGDLIKKNVSPSEAWDLVKKWAKDQGIEIKCN</sequence>